<gene>
    <name evidence="1" type="ORF">MOPEL_135_00260</name>
</gene>
<proteinExistence type="predicted"/>
<dbReference type="STRING" id="1089455.MOPEL_135_00260"/>
<dbReference type="Proteomes" id="UP000004367">
    <property type="component" value="Unassembled WGS sequence"/>
</dbReference>
<dbReference type="Gene3D" id="3.40.50.10600">
    <property type="entry name" value="SpoIIaa-like domains"/>
    <property type="match status" value="1"/>
</dbReference>
<dbReference type="AlphaFoldDB" id="H5UVN0"/>
<evidence type="ECO:0000313" key="1">
    <source>
        <dbReference type="EMBL" id="GAB49788.1"/>
    </source>
</evidence>
<dbReference type="EMBL" id="BAFE01000094">
    <property type="protein sequence ID" value="GAB49788.1"/>
    <property type="molecule type" value="Genomic_DNA"/>
</dbReference>
<keyword evidence="2" id="KW-1185">Reference proteome</keyword>
<dbReference type="SUPFAM" id="SSF52091">
    <property type="entry name" value="SpoIIaa-like"/>
    <property type="match status" value="1"/>
</dbReference>
<protein>
    <recommendedName>
        <fullName evidence="3">STAS/SEC14 domain-containing protein</fullName>
    </recommendedName>
</protein>
<evidence type="ECO:0000313" key="2">
    <source>
        <dbReference type="Proteomes" id="UP000004367"/>
    </source>
</evidence>
<reference evidence="1 2" key="1">
    <citation type="submission" date="2012-02" db="EMBL/GenBank/DDBJ databases">
        <title>Whole genome shotgun sequence of Mobilicoccus pelagius NBRC 104925.</title>
        <authorList>
            <person name="Yoshida Y."/>
            <person name="Hosoyama A."/>
            <person name="Tsuchikane K."/>
            <person name="Katsumata H."/>
            <person name="Yamazaki S."/>
            <person name="Fujita N."/>
        </authorList>
    </citation>
    <scope>NUCLEOTIDE SEQUENCE [LARGE SCALE GENOMIC DNA]</scope>
    <source>
        <strain evidence="1 2">NBRC 104925</strain>
    </source>
</reference>
<dbReference type="InterPro" id="IPR038396">
    <property type="entry name" value="SpoIIAA-like_sf"/>
</dbReference>
<evidence type="ECO:0008006" key="3">
    <source>
        <dbReference type="Google" id="ProtNLM"/>
    </source>
</evidence>
<accession>H5UVN0</accession>
<comment type="caution">
    <text evidence="1">The sequence shown here is derived from an EMBL/GenBank/DDBJ whole genome shotgun (WGS) entry which is preliminary data.</text>
</comment>
<name>H5UVN0_9MICO</name>
<dbReference type="Pfam" id="PF11964">
    <property type="entry name" value="SpoIIAA-like"/>
    <property type="match status" value="1"/>
</dbReference>
<organism evidence="1 2">
    <name type="scientific">Mobilicoccus pelagius NBRC 104925</name>
    <dbReference type="NCBI Taxonomy" id="1089455"/>
    <lineage>
        <taxon>Bacteria</taxon>
        <taxon>Bacillati</taxon>
        <taxon>Actinomycetota</taxon>
        <taxon>Actinomycetes</taxon>
        <taxon>Micrococcales</taxon>
        <taxon>Dermatophilaceae</taxon>
        <taxon>Mobilicoccus</taxon>
    </lineage>
</organism>
<dbReference type="OrthoDB" id="4729899at2"/>
<sequence length="119" mass="13178">MVTTQIEPGTNVVTIEVGGDLGADEMAACRRTLEEVEAEHGSLRLLARYGDVDLTRIAPRAYLEDLENVPLVRHVERCAIVAHQRWVRAVSELGGRIVPGELRTFDRGETDAARAWLLS</sequence>
<dbReference type="InterPro" id="IPR021866">
    <property type="entry name" value="SpoIIAA-like"/>
</dbReference>
<dbReference type="InterPro" id="IPR036513">
    <property type="entry name" value="STAS_dom_sf"/>
</dbReference>